<dbReference type="RefSeq" id="WP_151705902.1">
    <property type="nucleotide sequence ID" value="NZ_BKZQ01000011.1"/>
</dbReference>
<feature type="transmembrane region" description="Helical" evidence="7">
    <location>
        <begin position="176"/>
        <end position="195"/>
    </location>
</feature>
<keyword evidence="7" id="KW-0812">Transmembrane</keyword>
<accession>A0A5J4JDH4</accession>
<name>A0A5J4JDH4_9BACI</name>
<dbReference type="GO" id="GO:0004888">
    <property type="term" value="F:transmembrane signaling receptor activity"/>
    <property type="evidence" value="ECO:0007669"/>
    <property type="project" value="InterPro"/>
</dbReference>
<evidence type="ECO:0000313" key="11">
    <source>
        <dbReference type="Proteomes" id="UP000391919"/>
    </source>
</evidence>
<comment type="caution">
    <text evidence="10">The sequence shown here is derived from an EMBL/GenBank/DDBJ whole genome shotgun (WGS) entry which is preliminary data.</text>
</comment>
<dbReference type="PANTHER" id="PTHR32089">
    <property type="entry name" value="METHYL-ACCEPTING CHEMOTAXIS PROTEIN MCPB"/>
    <property type="match status" value="1"/>
</dbReference>
<dbReference type="Pfam" id="PF00672">
    <property type="entry name" value="HAMP"/>
    <property type="match status" value="1"/>
</dbReference>
<evidence type="ECO:0000313" key="10">
    <source>
        <dbReference type="EMBL" id="GER69791.1"/>
    </source>
</evidence>
<dbReference type="Gene3D" id="6.10.340.10">
    <property type="match status" value="1"/>
</dbReference>
<evidence type="ECO:0000256" key="5">
    <source>
        <dbReference type="ARBA" id="ARBA00029447"/>
    </source>
</evidence>
<dbReference type="PROSITE" id="PS50885">
    <property type="entry name" value="HAMP"/>
    <property type="match status" value="1"/>
</dbReference>
<comment type="subcellular location">
    <subcellularLocation>
        <location evidence="1">Cell membrane</location>
    </subcellularLocation>
</comment>
<evidence type="ECO:0000256" key="2">
    <source>
        <dbReference type="ARBA" id="ARBA00022475"/>
    </source>
</evidence>
<proteinExistence type="inferred from homology"/>
<gene>
    <name evidence="10" type="ORF">BpJC7_10940</name>
</gene>
<dbReference type="EMBL" id="BKZQ01000011">
    <property type="protein sequence ID" value="GER69791.1"/>
    <property type="molecule type" value="Genomic_DNA"/>
</dbReference>
<keyword evidence="2" id="KW-1003">Cell membrane</keyword>
<keyword evidence="3 7" id="KW-0472">Membrane</keyword>
<evidence type="ECO:0000256" key="6">
    <source>
        <dbReference type="PROSITE-ProRule" id="PRU00284"/>
    </source>
</evidence>
<evidence type="ECO:0000256" key="7">
    <source>
        <dbReference type="SAM" id="Phobius"/>
    </source>
</evidence>
<dbReference type="Gene3D" id="1.10.287.950">
    <property type="entry name" value="Methyl-accepting chemotaxis protein"/>
    <property type="match status" value="1"/>
</dbReference>
<dbReference type="Proteomes" id="UP000391919">
    <property type="component" value="Unassembled WGS sequence"/>
</dbReference>
<feature type="domain" description="Methyl-accepting transducer" evidence="8">
    <location>
        <begin position="268"/>
        <end position="511"/>
    </location>
</feature>
<dbReference type="GO" id="GO:0005886">
    <property type="term" value="C:plasma membrane"/>
    <property type="evidence" value="ECO:0007669"/>
    <property type="project" value="UniProtKB-SubCell"/>
</dbReference>
<dbReference type="GO" id="GO:0006935">
    <property type="term" value="P:chemotaxis"/>
    <property type="evidence" value="ECO:0007669"/>
    <property type="project" value="InterPro"/>
</dbReference>
<dbReference type="PROSITE" id="PS50111">
    <property type="entry name" value="CHEMOTAXIS_TRANSDUC_2"/>
    <property type="match status" value="1"/>
</dbReference>
<organism evidence="10 11">
    <name type="scientific">Weizmannia acidilactici</name>
    <dbReference type="NCBI Taxonomy" id="2607726"/>
    <lineage>
        <taxon>Bacteria</taxon>
        <taxon>Bacillati</taxon>
        <taxon>Bacillota</taxon>
        <taxon>Bacilli</taxon>
        <taxon>Bacillales</taxon>
        <taxon>Bacillaceae</taxon>
        <taxon>Heyndrickxia</taxon>
    </lineage>
</organism>
<dbReference type="GO" id="GO:0007165">
    <property type="term" value="P:signal transduction"/>
    <property type="evidence" value="ECO:0007669"/>
    <property type="project" value="UniProtKB-KW"/>
</dbReference>
<dbReference type="PANTHER" id="PTHR32089:SF112">
    <property type="entry name" value="LYSOZYME-LIKE PROTEIN-RELATED"/>
    <property type="match status" value="1"/>
</dbReference>
<evidence type="ECO:0000256" key="4">
    <source>
        <dbReference type="ARBA" id="ARBA00023224"/>
    </source>
</evidence>
<dbReference type="Pfam" id="PF00015">
    <property type="entry name" value="MCPsignal"/>
    <property type="match status" value="1"/>
</dbReference>
<dbReference type="CDD" id="cd06225">
    <property type="entry name" value="HAMP"/>
    <property type="match status" value="1"/>
</dbReference>
<feature type="transmembrane region" description="Helical" evidence="7">
    <location>
        <begin position="12"/>
        <end position="36"/>
    </location>
</feature>
<evidence type="ECO:0000259" key="8">
    <source>
        <dbReference type="PROSITE" id="PS50111"/>
    </source>
</evidence>
<keyword evidence="11" id="KW-1185">Reference proteome</keyword>
<evidence type="ECO:0000256" key="1">
    <source>
        <dbReference type="ARBA" id="ARBA00004236"/>
    </source>
</evidence>
<dbReference type="SMART" id="SM00283">
    <property type="entry name" value="MA"/>
    <property type="match status" value="1"/>
</dbReference>
<dbReference type="InterPro" id="IPR004090">
    <property type="entry name" value="Chemotax_Me-accpt_rcpt"/>
</dbReference>
<keyword evidence="4 6" id="KW-0807">Transducer</keyword>
<dbReference type="SMART" id="SM00304">
    <property type="entry name" value="HAMP"/>
    <property type="match status" value="1"/>
</dbReference>
<dbReference type="SUPFAM" id="SSF58104">
    <property type="entry name" value="Methyl-accepting chemotaxis protein (MCP) signaling domain"/>
    <property type="match status" value="1"/>
</dbReference>
<evidence type="ECO:0008006" key="12">
    <source>
        <dbReference type="Google" id="ProtNLM"/>
    </source>
</evidence>
<dbReference type="PRINTS" id="PR00260">
    <property type="entry name" value="CHEMTRNSDUCR"/>
</dbReference>
<comment type="similarity">
    <text evidence="5">Belongs to the methyl-accepting chemotaxis (MCP) protein family.</text>
</comment>
<reference evidence="10 11" key="1">
    <citation type="submission" date="2019-09" db="EMBL/GenBank/DDBJ databases">
        <title>Draft genome sequence of Bacillus sp. JC-7.</title>
        <authorList>
            <person name="Tanaka N."/>
            <person name="Shiwa Y."/>
            <person name="Fujita N."/>
            <person name="Tanasupawat S."/>
        </authorList>
    </citation>
    <scope>NUCLEOTIDE SEQUENCE [LARGE SCALE GENOMIC DNA]</scope>
    <source>
        <strain evidence="10 11">JC-7</strain>
    </source>
</reference>
<sequence length="553" mass="61170">MQKKLQHHTFKLSTMLILPFVASILISSALIAFISYEKNKAMIVQSVERDLTTSLNTMEEKITLLKSTVPKEQFDQELSYALKINRNSFMENGLGLAQFQLQKNGAVKAFENKKNSSIGLSRQVRREILKNKKGILHQDGMLIAYSDQNEISGAILVFALKDSDYLKPVRQNRNTMIWITVLTIAAMGTICYFITKRAMYPIIKLTDTMKNVSNGNFGGRIEISSSSKEILALAAGYNTMISQLHSLIRHLEQSTGHLAAASDKLRNYASESKHASGQIAVSMNAVAEGAEKQLDTVNEMVEEFTQISESIRLIHDSLRTVQSSMKIAENQSSKGTELAKLSVERMEIARESVQNASDVIFALEKGSTQIKDIILLIKNIANATNLLSLNAAIEAARAGEHGKGFNVVAQEIQKLADQSKLSAIKIEEIIEKIMEETGKAVATMKESLALLMNGIEKVNETEQAFSGITRSVGTVSKESNEVFCAIDKVDQETQKKVKEMEKIAGIAKQFFLNTENAAAAAQEQNAFMEDVSSESQNLHLLSIQLKKALENVR</sequence>
<evidence type="ECO:0000256" key="3">
    <source>
        <dbReference type="ARBA" id="ARBA00023136"/>
    </source>
</evidence>
<feature type="domain" description="HAMP" evidence="9">
    <location>
        <begin position="196"/>
        <end position="249"/>
    </location>
</feature>
<protein>
    <recommendedName>
        <fullName evidence="12">Methyl-accepting chemotaxis protein</fullName>
    </recommendedName>
</protein>
<dbReference type="AlphaFoldDB" id="A0A5J4JDH4"/>
<dbReference type="InterPro" id="IPR003660">
    <property type="entry name" value="HAMP_dom"/>
</dbReference>
<keyword evidence="7" id="KW-1133">Transmembrane helix</keyword>
<evidence type="ECO:0000259" key="9">
    <source>
        <dbReference type="PROSITE" id="PS50885"/>
    </source>
</evidence>
<dbReference type="InterPro" id="IPR004089">
    <property type="entry name" value="MCPsignal_dom"/>
</dbReference>